<reference evidence="1 2" key="1">
    <citation type="submission" date="2020-07" db="EMBL/GenBank/DDBJ databases">
        <title>Genomic Encyclopedia of Type Strains, Phase IV (KMG-IV): sequencing the most valuable type-strain genomes for metagenomic binning, comparative biology and taxonomic classification.</title>
        <authorList>
            <person name="Goeker M."/>
        </authorList>
    </citation>
    <scope>NUCLEOTIDE SEQUENCE [LARGE SCALE GENOMIC DNA]</scope>
    <source>
        <strain evidence="1 2">DSM 45533</strain>
    </source>
</reference>
<gene>
    <name evidence="1" type="ORF">HNR30_009144</name>
</gene>
<dbReference type="AlphaFoldDB" id="A0A7W0CV63"/>
<evidence type="ECO:0000313" key="1">
    <source>
        <dbReference type="EMBL" id="MBA2897738.1"/>
    </source>
</evidence>
<accession>A0A7W0CV63</accession>
<name>A0A7W0CV63_9ACTN</name>
<sequence length="512" mass="56022">MNHDPIERPPFTPPRVVLVRNVADHAPLPRAIAKVLTLDHGRVVVRPTPGASDTATLALDVLTALGKHPHAARNERAQNQAWQYGAAWLIGARISDLIVDRAHLLHPDRLADLVRLAERTGASLWLLWTGHPPAELEHALAALTQRVVEVRELPYLSYCFDPAEDLPADRATDRSAARPLVGRSIAPTPQASPWPALPSADFTTFLAACRRHLPGHAFTRVAGEFYAVAARAESWMLTHRTLIVSGPAFTAHLAALARDHILGPADDANHALIRLRALQAALFLQGVLLRWDPAALGPEPARRLPGTLTGPIAHRLSTMCRTELAAATALSLHLNHGPTYFEALRCADIDPDAATITTPDHIDDHDMLPTNPKHRHPWPVVRARFLADARRELSLGTTLHLPAAAGWLLAAHLAHRRLQGANADDPFFVHPSQPHRSPAAALTEGIRRTCQTLQLATPPWLHTGDCKFGADRGLVHRTQGWLTERCLTAHLLDPTGLPHVEHPSSYQGPEDY</sequence>
<comment type="caution">
    <text evidence="1">The sequence shown here is derived from an EMBL/GenBank/DDBJ whole genome shotgun (WGS) entry which is preliminary data.</text>
</comment>
<dbReference type="EMBL" id="JACDUR010000013">
    <property type="protein sequence ID" value="MBA2897738.1"/>
    <property type="molecule type" value="Genomic_DNA"/>
</dbReference>
<evidence type="ECO:0000313" key="2">
    <source>
        <dbReference type="Proteomes" id="UP000530928"/>
    </source>
</evidence>
<organism evidence="1 2">
    <name type="scientific">Nonomuraea soli</name>
    <dbReference type="NCBI Taxonomy" id="1032476"/>
    <lineage>
        <taxon>Bacteria</taxon>
        <taxon>Bacillati</taxon>
        <taxon>Actinomycetota</taxon>
        <taxon>Actinomycetes</taxon>
        <taxon>Streptosporangiales</taxon>
        <taxon>Streptosporangiaceae</taxon>
        <taxon>Nonomuraea</taxon>
    </lineage>
</organism>
<protein>
    <submittedName>
        <fullName evidence="1">Uncharacterized protein</fullName>
    </submittedName>
</protein>
<proteinExistence type="predicted"/>
<dbReference type="Proteomes" id="UP000530928">
    <property type="component" value="Unassembled WGS sequence"/>
</dbReference>
<keyword evidence="2" id="KW-1185">Reference proteome</keyword>
<dbReference type="RefSeq" id="WP_181616423.1">
    <property type="nucleotide sequence ID" value="NZ_BAABAM010000015.1"/>
</dbReference>